<evidence type="ECO:0000256" key="1">
    <source>
        <dbReference type="SAM" id="SignalP"/>
    </source>
</evidence>
<dbReference type="OrthoDB" id="7651419at2"/>
<evidence type="ECO:0000313" key="2">
    <source>
        <dbReference type="EMBL" id="SIT87238.1"/>
    </source>
</evidence>
<keyword evidence="1" id="KW-0732">Signal</keyword>
<organism evidence="2 3">
    <name type="scientific">Yoonia rosea</name>
    <dbReference type="NCBI Taxonomy" id="287098"/>
    <lineage>
        <taxon>Bacteria</taxon>
        <taxon>Pseudomonadati</taxon>
        <taxon>Pseudomonadota</taxon>
        <taxon>Alphaproteobacteria</taxon>
        <taxon>Rhodobacterales</taxon>
        <taxon>Paracoccaceae</taxon>
        <taxon>Yoonia</taxon>
    </lineage>
</organism>
<dbReference type="RefSeq" id="WP_076659915.1">
    <property type="nucleotide sequence ID" value="NZ_FTPR01000002.1"/>
</dbReference>
<dbReference type="AlphaFoldDB" id="A0A1R3X9K4"/>
<dbReference type="PROSITE" id="PS51257">
    <property type="entry name" value="PROKAR_LIPOPROTEIN"/>
    <property type="match status" value="1"/>
</dbReference>
<accession>A0A1R3X9K4</accession>
<feature type="signal peptide" evidence="1">
    <location>
        <begin position="1"/>
        <end position="22"/>
    </location>
</feature>
<dbReference type="Gene3D" id="2.40.160.90">
    <property type="match status" value="1"/>
</dbReference>
<dbReference type="Proteomes" id="UP000186997">
    <property type="component" value="Unassembled WGS sequence"/>
</dbReference>
<name>A0A1R3X9K4_9RHOB</name>
<keyword evidence="3" id="KW-1185">Reference proteome</keyword>
<dbReference type="EMBL" id="FTPR01000002">
    <property type="protein sequence ID" value="SIT87238.1"/>
    <property type="molecule type" value="Genomic_DNA"/>
</dbReference>
<gene>
    <name evidence="2" type="ORF">SAMN05421665_2305</name>
</gene>
<proteinExistence type="predicted"/>
<evidence type="ECO:0000313" key="3">
    <source>
        <dbReference type="Proteomes" id="UP000186997"/>
    </source>
</evidence>
<sequence length="193" mass="19827">MMRFTVSLMALATLAACATTTAAPNAPTVSSRDVDNAMFEAERVADLPFTPLSDLPSGGVTYRGHVGADVTGDAQGSILGDMTMLVDFGDNDISGSVTNINLIDPDGTPNQRFGGSLGITGTETRGDLDAFASGQISGVDNDGFAVDSQMVLTLDGTVRDDFNEGDAVFGSATGFATGDFNMDVNGVFFGTAN</sequence>
<reference evidence="3" key="1">
    <citation type="submission" date="2017-01" db="EMBL/GenBank/DDBJ databases">
        <authorList>
            <person name="Varghese N."/>
            <person name="Submissions S."/>
        </authorList>
    </citation>
    <scope>NUCLEOTIDE SEQUENCE [LARGE SCALE GENOMIC DNA]</scope>
    <source>
        <strain evidence="3">DSM 29591</strain>
    </source>
</reference>
<protein>
    <recommendedName>
        <fullName evidence="4">Transferrin-binding protein B C-lobe/N-lobe beta barrel domain-containing protein</fullName>
    </recommendedName>
</protein>
<feature type="chain" id="PRO_5011983447" description="Transferrin-binding protein B C-lobe/N-lobe beta barrel domain-containing protein" evidence="1">
    <location>
        <begin position="23"/>
        <end position="193"/>
    </location>
</feature>
<evidence type="ECO:0008006" key="4">
    <source>
        <dbReference type="Google" id="ProtNLM"/>
    </source>
</evidence>